<dbReference type="PANTHER" id="PTHR46173:SF1">
    <property type="entry name" value="CCA TRNA NUCLEOTIDYLTRANSFERASE 1, MITOCHONDRIAL"/>
    <property type="match status" value="1"/>
</dbReference>
<dbReference type="SUPFAM" id="SSF81301">
    <property type="entry name" value="Nucleotidyltransferase"/>
    <property type="match status" value="1"/>
</dbReference>
<evidence type="ECO:0000256" key="3">
    <source>
        <dbReference type="ARBA" id="ARBA00022694"/>
    </source>
</evidence>
<dbReference type="GO" id="GO:0000166">
    <property type="term" value="F:nucleotide binding"/>
    <property type="evidence" value="ECO:0007669"/>
    <property type="project" value="UniProtKB-KW"/>
</dbReference>
<keyword evidence="12" id="KW-1185">Reference proteome</keyword>
<dbReference type="CDD" id="cd05398">
    <property type="entry name" value="NT_ClassII-CCAase"/>
    <property type="match status" value="1"/>
</dbReference>
<accession>A0A562SYK6</accession>
<feature type="domain" description="Poly A polymerase head" evidence="9">
    <location>
        <begin position="30"/>
        <end position="151"/>
    </location>
</feature>
<dbReference type="GO" id="GO:0016779">
    <property type="term" value="F:nucleotidyltransferase activity"/>
    <property type="evidence" value="ECO:0007669"/>
    <property type="project" value="UniProtKB-KW"/>
</dbReference>
<feature type="domain" description="tRNA nucleotidyltransferase/poly(A) polymerase RNA and SrmB- binding" evidence="10">
    <location>
        <begin position="182"/>
        <end position="233"/>
    </location>
</feature>
<dbReference type="Pfam" id="PF12627">
    <property type="entry name" value="PolyA_pol_RNAbd"/>
    <property type="match status" value="1"/>
</dbReference>
<dbReference type="GO" id="GO:0000049">
    <property type="term" value="F:tRNA binding"/>
    <property type="evidence" value="ECO:0007669"/>
    <property type="project" value="TreeGrafter"/>
</dbReference>
<keyword evidence="6" id="KW-0547">Nucleotide-binding</keyword>
<evidence type="ECO:0000259" key="10">
    <source>
        <dbReference type="Pfam" id="PF12627"/>
    </source>
</evidence>
<name>A0A562SYK6_9HYPH</name>
<evidence type="ECO:0000256" key="2">
    <source>
        <dbReference type="ARBA" id="ARBA00022679"/>
    </source>
</evidence>
<dbReference type="Gene3D" id="1.10.3090.10">
    <property type="entry name" value="cca-adding enzyme, domain 2"/>
    <property type="match status" value="1"/>
</dbReference>
<comment type="similarity">
    <text evidence="8">Belongs to the tRNA nucleotidyltransferase/poly(A) polymerase family.</text>
</comment>
<dbReference type="AlphaFoldDB" id="A0A562SYK6"/>
<dbReference type="EMBL" id="VLLF01000006">
    <property type="protein sequence ID" value="TWI86108.1"/>
    <property type="molecule type" value="Genomic_DNA"/>
</dbReference>
<dbReference type="Proteomes" id="UP000320593">
    <property type="component" value="Unassembled WGS sequence"/>
</dbReference>
<dbReference type="GO" id="GO:0046872">
    <property type="term" value="F:metal ion binding"/>
    <property type="evidence" value="ECO:0007669"/>
    <property type="project" value="UniProtKB-KW"/>
</dbReference>
<comment type="cofactor">
    <cofactor evidence="1">
        <name>Mg(2+)</name>
        <dbReference type="ChEBI" id="CHEBI:18420"/>
    </cofactor>
</comment>
<evidence type="ECO:0000256" key="1">
    <source>
        <dbReference type="ARBA" id="ARBA00001946"/>
    </source>
</evidence>
<dbReference type="GO" id="GO:0008033">
    <property type="term" value="P:tRNA processing"/>
    <property type="evidence" value="ECO:0007669"/>
    <property type="project" value="UniProtKB-KW"/>
</dbReference>
<sequence length="407" mass="44887">MNRLQDAPWLFAPGIQRVFEAVEQDGDRARAVGGAVRNAILGQPVSDIDIATTAVPKAVVDRVQAAGLKAVATGIDHGTVTVISEGVPYELTTLRQDIETFGRQARVHFGTDWRLDAQRRDFTLNALYADRNGRLFDPLGGLADCRAGIVRFIGDPDQRIREDYLRILRFFRMHAAYGTGPLDPEGLDACARQRDGLRHLSAERIGAEMKKLVSAREAPYCIQEMEDRGLLEITTGGISRTADFAALRSLDEYAEEASHPPLCFTVLAGFVSEDLHRVADRFRLSNLDRKRVASALKATSFLEPSLQPRHLREALVDVGRQAAIDGLLMIWARTRANAGAKFDEHSFAAALDSLRSLDVPVFPVAGNDLLGAGLTPGPDLGRTLEHLRSRWRASDFRLSKTELLELL</sequence>
<reference evidence="11 12" key="1">
    <citation type="submission" date="2019-07" db="EMBL/GenBank/DDBJ databases">
        <title>Genomic Encyclopedia of Archaeal and Bacterial Type Strains, Phase II (KMG-II): from individual species to whole genera.</title>
        <authorList>
            <person name="Goeker M."/>
        </authorList>
    </citation>
    <scope>NUCLEOTIDE SEQUENCE [LARGE SCALE GENOMIC DNA]</scope>
    <source>
        <strain evidence="11 12">ATCC BAA-252</strain>
    </source>
</reference>
<dbReference type="Pfam" id="PF01743">
    <property type="entry name" value="PolyA_pol"/>
    <property type="match status" value="1"/>
</dbReference>
<dbReference type="PANTHER" id="PTHR46173">
    <property type="entry name" value="CCA TRNA NUCLEOTIDYLTRANSFERASE 1, MITOCHONDRIAL"/>
    <property type="match status" value="1"/>
</dbReference>
<keyword evidence="4" id="KW-0548">Nucleotidyltransferase</keyword>
<keyword evidence="2 8" id="KW-0808">Transferase</keyword>
<dbReference type="SUPFAM" id="SSF81891">
    <property type="entry name" value="Poly A polymerase C-terminal region-like"/>
    <property type="match status" value="1"/>
</dbReference>
<dbReference type="InterPro" id="IPR050264">
    <property type="entry name" value="Bact_CCA-adding_enz_type3_sf"/>
</dbReference>
<keyword evidence="8" id="KW-0694">RNA-binding</keyword>
<organism evidence="11 12">
    <name type="scientific">Roseibium hamelinense</name>
    <dbReference type="NCBI Taxonomy" id="150831"/>
    <lineage>
        <taxon>Bacteria</taxon>
        <taxon>Pseudomonadati</taxon>
        <taxon>Pseudomonadota</taxon>
        <taxon>Alphaproteobacteria</taxon>
        <taxon>Hyphomicrobiales</taxon>
        <taxon>Stappiaceae</taxon>
        <taxon>Roseibium</taxon>
    </lineage>
</organism>
<dbReference type="InterPro" id="IPR043519">
    <property type="entry name" value="NT_sf"/>
</dbReference>
<dbReference type="InterPro" id="IPR002646">
    <property type="entry name" value="PolA_pol_head_dom"/>
</dbReference>
<evidence type="ECO:0000256" key="7">
    <source>
        <dbReference type="ARBA" id="ARBA00022842"/>
    </source>
</evidence>
<keyword evidence="5" id="KW-0479">Metal-binding</keyword>
<dbReference type="InterPro" id="IPR032828">
    <property type="entry name" value="PolyA_RNA-bd"/>
</dbReference>
<evidence type="ECO:0000256" key="6">
    <source>
        <dbReference type="ARBA" id="ARBA00022741"/>
    </source>
</evidence>
<dbReference type="Gene3D" id="3.30.460.10">
    <property type="entry name" value="Beta Polymerase, domain 2"/>
    <property type="match status" value="1"/>
</dbReference>
<evidence type="ECO:0000256" key="4">
    <source>
        <dbReference type="ARBA" id="ARBA00022695"/>
    </source>
</evidence>
<keyword evidence="7" id="KW-0460">Magnesium</keyword>
<evidence type="ECO:0000256" key="8">
    <source>
        <dbReference type="RuleBase" id="RU003953"/>
    </source>
</evidence>
<evidence type="ECO:0000313" key="11">
    <source>
        <dbReference type="EMBL" id="TWI86108.1"/>
    </source>
</evidence>
<gene>
    <name evidence="11" type="ORF">JM93_02816</name>
</gene>
<dbReference type="RefSeq" id="WP_145344311.1">
    <property type="nucleotide sequence ID" value="NZ_SMLY01000074.1"/>
</dbReference>
<evidence type="ECO:0000259" key="9">
    <source>
        <dbReference type="Pfam" id="PF01743"/>
    </source>
</evidence>
<dbReference type="OrthoDB" id="9805698at2"/>
<comment type="caution">
    <text evidence="11">The sequence shown here is derived from an EMBL/GenBank/DDBJ whole genome shotgun (WGS) entry which is preliminary data.</text>
</comment>
<keyword evidence="3" id="KW-0819">tRNA processing</keyword>
<evidence type="ECO:0000256" key="5">
    <source>
        <dbReference type="ARBA" id="ARBA00022723"/>
    </source>
</evidence>
<evidence type="ECO:0000313" key="12">
    <source>
        <dbReference type="Proteomes" id="UP000320593"/>
    </source>
</evidence>
<proteinExistence type="inferred from homology"/>
<protein>
    <submittedName>
        <fullName evidence="11">Poly(A) polymerase</fullName>
    </submittedName>
</protein>